<evidence type="ECO:0000313" key="2">
    <source>
        <dbReference type="Proteomes" id="UP001209540"/>
    </source>
</evidence>
<gene>
    <name evidence="1" type="ORF">BDA99DRAFT_85445</name>
</gene>
<evidence type="ECO:0000313" key="1">
    <source>
        <dbReference type="EMBL" id="KAI9260572.1"/>
    </source>
</evidence>
<dbReference type="AlphaFoldDB" id="A0AAD5PCS9"/>
<protein>
    <submittedName>
        <fullName evidence="1">Uncharacterized protein</fullName>
    </submittedName>
</protein>
<name>A0AAD5PCS9_9FUNG</name>
<reference evidence="1" key="2">
    <citation type="submission" date="2023-02" db="EMBL/GenBank/DDBJ databases">
        <authorList>
            <consortium name="DOE Joint Genome Institute"/>
            <person name="Mondo S.J."/>
            <person name="Chang Y."/>
            <person name="Wang Y."/>
            <person name="Ahrendt S."/>
            <person name="Andreopoulos W."/>
            <person name="Barry K."/>
            <person name="Beard J."/>
            <person name="Benny G.L."/>
            <person name="Blankenship S."/>
            <person name="Bonito G."/>
            <person name="Cuomo C."/>
            <person name="Desiro A."/>
            <person name="Gervers K.A."/>
            <person name="Hundley H."/>
            <person name="Kuo A."/>
            <person name="LaButti K."/>
            <person name="Lang B.F."/>
            <person name="Lipzen A."/>
            <person name="O'Donnell K."/>
            <person name="Pangilinan J."/>
            <person name="Reynolds N."/>
            <person name="Sandor L."/>
            <person name="Smith M.W."/>
            <person name="Tsang A."/>
            <person name="Grigoriev I.V."/>
            <person name="Stajich J.E."/>
            <person name="Spatafora J.W."/>
        </authorList>
    </citation>
    <scope>NUCLEOTIDE SEQUENCE</scope>
    <source>
        <strain evidence="1">RSA 2281</strain>
    </source>
</reference>
<reference evidence="1" key="1">
    <citation type="journal article" date="2022" name="IScience">
        <title>Evolution of zygomycete secretomes and the origins of terrestrial fungal ecologies.</title>
        <authorList>
            <person name="Chang Y."/>
            <person name="Wang Y."/>
            <person name="Mondo S."/>
            <person name="Ahrendt S."/>
            <person name="Andreopoulos W."/>
            <person name="Barry K."/>
            <person name="Beard J."/>
            <person name="Benny G.L."/>
            <person name="Blankenship S."/>
            <person name="Bonito G."/>
            <person name="Cuomo C."/>
            <person name="Desiro A."/>
            <person name="Gervers K.A."/>
            <person name="Hundley H."/>
            <person name="Kuo A."/>
            <person name="LaButti K."/>
            <person name="Lang B.F."/>
            <person name="Lipzen A."/>
            <person name="O'Donnell K."/>
            <person name="Pangilinan J."/>
            <person name="Reynolds N."/>
            <person name="Sandor L."/>
            <person name="Smith M.E."/>
            <person name="Tsang A."/>
            <person name="Grigoriev I.V."/>
            <person name="Stajich J.E."/>
            <person name="Spatafora J.W."/>
        </authorList>
    </citation>
    <scope>NUCLEOTIDE SEQUENCE</scope>
    <source>
        <strain evidence="1">RSA 2281</strain>
    </source>
</reference>
<dbReference type="Proteomes" id="UP001209540">
    <property type="component" value="Unassembled WGS sequence"/>
</dbReference>
<keyword evidence="2" id="KW-1185">Reference proteome</keyword>
<accession>A0AAD5PCS9</accession>
<organism evidence="1 2">
    <name type="scientific">Phascolomyces articulosus</name>
    <dbReference type="NCBI Taxonomy" id="60185"/>
    <lineage>
        <taxon>Eukaryota</taxon>
        <taxon>Fungi</taxon>
        <taxon>Fungi incertae sedis</taxon>
        <taxon>Mucoromycota</taxon>
        <taxon>Mucoromycotina</taxon>
        <taxon>Mucoromycetes</taxon>
        <taxon>Mucorales</taxon>
        <taxon>Lichtheimiaceae</taxon>
        <taxon>Phascolomyces</taxon>
    </lineage>
</organism>
<proteinExistence type="predicted"/>
<comment type="caution">
    <text evidence="1">The sequence shown here is derived from an EMBL/GenBank/DDBJ whole genome shotgun (WGS) entry which is preliminary data.</text>
</comment>
<dbReference type="EMBL" id="JAIXMP010000016">
    <property type="protein sequence ID" value="KAI9260572.1"/>
    <property type="molecule type" value="Genomic_DNA"/>
</dbReference>
<sequence>MKNIQGWAHLCFFSPFADNDGAFYEFRGHVISSTNPTTSLGIAGVHLPHHVDPHQNDCMDPHVFYHTTIKTYDDNNNSTNHTLVVRRVIQDDAAGLFTEPYDNQGEQSLLFETEKFLVGKKAVDHVKEYLGHDVLKKNKMDHNNINNKNNYDDNDDDDDVVVCMGKIQIKIK</sequence>